<evidence type="ECO:0000313" key="2">
    <source>
        <dbReference type="Proteomes" id="UP000813462"/>
    </source>
</evidence>
<name>A0A978UJP4_ZIZJJ</name>
<reference evidence="1" key="1">
    <citation type="journal article" date="2021" name="Front. Plant Sci.">
        <title>Chromosome-Scale Genome Assembly for Chinese Sour Jujube and Insights Into Its Genome Evolution and Domestication Signature.</title>
        <authorList>
            <person name="Shen L.-Y."/>
            <person name="Luo H."/>
            <person name="Wang X.-L."/>
            <person name="Wang X.-M."/>
            <person name="Qiu X.-J."/>
            <person name="Liu H."/>
            <person name="Zhou S.-S."/>
            <person name="Jia K.-H."/>
            <person name="Nie S."/>
            <person name="Bao Y.-T."/>
            <person name="Zhang R.-G."/>
            <person name="Yun Q.-Z."/>
            <person name="Chai Y.-H."/>
            <person name="Lu J.-Y."/>
            <person name="Li Y."/>
            <person name="Zhao S.-W."/>
            <person name="Mao J.-F."/>
            <person name="Jia S.-G."/>
            <person name="Mao Y.-M."/>
        </authorList>
    </citation>
    <scope>NUCLEOTIDE SEQUENCE</scope>
    <source>
        <strain evidence="1">AT0</strain>
        <tissue evidence="1">Leaf</tissue>
    </source>
</reference>
<dbReference type="EMBL" id="JAEACU010000011">
    <property type="protein sequence ID" value="KAH7515025.1"/>
    <property type="molecule type" value="Genomic_DNA"/>
</dbReference>
<sequence length="127" mass="13998">MNGVQRGNSITNQTLETMPKYQGKEITAVDKAYEALIMKNVDNKDANARKFVESLKPKYSVVVVTTTCLICNATGNRLTYNIPSFSTRSIAATIYIMVIMRMDMLLAGCWLGPIHGIECSTITAINS</sequence>
<dbReference type="AlphaFoldDB" id="A0A978UJP4"/>
<gene>
    <name evidence="1" type="ORF">FEM48_Zijuj11G0152400</name>
</gene>
<accession>A0A978UJP4</accession>
<comment type="caution">
    <text evidence="1">The sequence shown here is derived from an EMBL/GenBank/DDBJ whole genome shotgun (WGS) entry which is preliminary data.</text>
</comment>
<organism evidence="1 2">
    <name type="scientific">Ziziphus jujuba var. spinosa</name>
    <dbReference type="NCBI Taxonomy" id="714518"/>
    <lineage>
        <taxon>Eukaryota</taxon>
        <taxon>Viridiplantae</taxon>
        <taxon>Streptophyta</taxon>
        <taxon>Embryophyta</taxon>
        <taxon>Tracheophyta</taxon>
        <taxon>Spermatophyta</taxon>
        <taxon>Magnoliopsida</taxon>
        <taxon>eudicotyledons</taxon>
        <taxon>Gunneridae</taxon>
        <taxon>Pentapetalae</taxon>
        <taxon>rosids</taxon>
        <taxon>fabids</taxon>
        <taxon>Rosales</taxon>
        <taxon>Rhamnaceae</taxon>
        <taxon>Paliureae</taxon>
        <taxon>Ziziphus</taxon>
    </lineage>
</organism>
<proteinExistence type="predicted"/>
<evidence type="ECO:0000313" key="1">
    <source>
        <dbReference type="EMBL" id="KAH7515025.1"/>
    </source>
</evidence>
<dbReference type="Proteomes" id="UP000813462">
    <property type="component" value="Unassembled WGS sequence"/>
</dbReference>
<protein>
    <submittedName>
        <fullName evidence="1">Uncharacterized protein</fullName>
    </submittedName>
</protein>